<feature type="transmembrane region" description="Helical" evidence="1">
    <location>
        <begin position="40"/>
        <end position="58"/>
    </location>
</feature>
<keyword evidence="1" id="KW-0812">Transmembrane</keyword>
<accession>A0A327WV04</accession>
<dbReference type="AlphaFoldDB" id="A0A327WV04"/>
<protein>
    <submittedName>
        <fullName evidence="3">DUF2069 domain-containing protein</fullName>
    </submittedName>
    <submittedName>
        <fullName evidence="2">Putative membrane protein</fullName>
    </submittedName>
</protein>
<sequence>MTKVSALKSSAFYRRLTLVCYPLLLVWVIIWHGVLSPSEVVAVWLKPLVWAIPLLFPLAGIIKGNPYTHAWANFILMLYFLHGATALWTHPEEIGYAVIELVLTTGAFFGATYYARYAGREQGLGIKRKSKVTNAGKLPS</sequence>
<comment type="caution">
    <text evidence="2">The sequence shown here is derived from an EMBL/GenBank/DDBJ whole genome shotgun (WGS) entry which is preliminary data.</text>
</comment>
<feature type="transmembrane region" description="Helical" evidence="1">
    <location>
        <begin position="12"/>
        <end position="34"/>
    </location>
</feature>
<organism evidence="2 4">
    <name type="scientific">Aliidiomarina maris</name>
    <dbReference type="NCBI Taxonomy" id="531312"/>
    <lineage>
        <taxon>Bacteria</taxon>
        <taxon>Pseudomonadati</taxon>
        <taxon>Pseudomonadota</taxon>
        <taxon>Gammaproteobacteria</taxon>
        <taxon>Alteromonadales</taxon>
        <taxon>Idiomarinaceae</taxon>
        <taxon>Aliidiomarina</taxon>
    </lineage>
</organism>
<reference evidence="2 4" key="2">
    <citation type="submission" date="2018-06" db="EMBL/GenBank/DDBJ databases">
        <title>Genomic Encyclopedia of Type Strains, Phase III (KMG-III): the genomes of soil and plant-associated and newly described type strains.</title>
        <authorList>
            <person name="Whitman W."/>
        </authorList>
    </citation>
    <scope>NUCLEOTIDE SEQUENCE [LARGE SCALE GENOMIC DNA]</scope>
    <source>
        <strain evidence="2 4">CGMCC 1.15366</strain>
    </source>
</reference>
<dbReference type="Pfam" id="PF09842">
    <property type="entry name" value="DUF2069"/>
    <property type="match status" value="1"/>
</dbReference>
<dbReference type="Proteomes" id="UP000249203">
    <property type="component" value="Unassembled WGS sequence"/>
</dbReference>
<evidence type="ECO:0000313" key="3">
    <source>
        <dbReference type="EMBL" id="RUO23783.1"/>
    </source>
</evidence>
<keyword evidence="1" id="KW-1133">Transmembrane helix</keyword>
<keyword evidence="1" id="KW-0472">Membrane</keyword>
<evidence type="ECO:0000256" key="1">
    <source>
        <dbReference type="SAM" id="Phobius"/>
    </source>
</evidence>
<name>A0A327WV04_9GAMM</name>
<dbReference type="RefSeq" id="WP_111569638.1">
    <property type="nucleotide sequence ID" value="NZ_PIPK01000008.1"/>
</dbReference>
<dbReference type="InterPro" id="IPR018643">
    <property type="entry name" value="DUF2069_membrane"/>
</dbReference>
<keyword evidence="5" id="KW-1185">Reference proteome</keyword>
<evidence type="ECO:0000313" key="4">
    <source>
        <dbReference type="Proteomes" id="UP000249203"/>
    </source>
</evidence>
<proteinExistence type="predicted"/>
<feature type="transmembrane region" description="Helical" evidence="1">
    <location>
        <begin position="70"/>
        <end position="88"/>
    </location>
</feature>
<dbReference type="OrthoDB" id="5569826at2"/>
<dbReference type="EMBL" id="QLMD01000008">
    <property type="protein sequence ID" value="RAJ96464.1"/>
    <property type="molecule type" value="Genomic_DNA"/>
</dbReference>
<feature type="transmembrane region" description="Helical" evidence="1">
    <location>
        <begin position="94"/>
        <end position="115"/>
    </location>
</feature>
<reference evidence="3 5" key="1">
    <citation type="journal article" date="2018" name="Front. Microbiol.">
        <title>Genome-Based Analysis Reveals the Taxonomy and Diversity of the Family Idiomarinaceae.</title>
        <authorList>
            <person name="Liu Y."/>
            <person name="Lai Q."/>
            <person name="Shao Z."/>
        </authorList>
    </citation>
    <scope>NUCLEOTIDE SEQUENCE [LARGE SCALE GENOMIC DNA]</scope>
    <source>
        <strain evidence="3 5">CF12-14</strain>
    </source>
</reference>
<dbReference type="Proteomes" id="UP000287865">
    <property type="component" value="Unassembled WGS sequence"/>
</dbReference>
<dbReference type="EMBL" id="PIPK01000008">
    <property type="protein sequence ID" value="RUO23783.1"/>
    <property type="molecule type" value="Genomic_DNA"/>
</dbReference>
<gene>
    <name evidence="2" type="ORF">B0I24_10843</name>
    <name evidence="3" type="ORF">CWE07_09745</name>
</gene>
<evidence type="ECO:0000313" key="5">
    <source>
        <dbReference type="Proteomes" id="UP000287865"/>
    </source>
</evidence>
<evidence type="ECO:0000313" key="2">
    <source>
        <dbReference type="EMBL" id="RAJ96464.1"/>
    </source>
</evidence>